<keyword evidence="3" id="KW-1185">Reference proteome</keyword>
<dbReference type="STRING" id="273121.WS0154"/>
<evidence type="ECO:0000313" key="3">
    <source>
        <dbReference type="Proteomes" id="UP000000422"/>
    </source>
</evidence>
<name>Q7MST3_WOLSU</name>
<dbReference type="EMBL" id="BX571657">
    <property type="protein sequence ID" value="CAE09317.1"/>
    <property type="molecule type" value="Genomic_DNA"/>
</dbReference>
<dbReference type="HOGENOM" id="CLU_053501_1_0_7"/>
<gene>
    <name evidence="2" type="ordered locus">WS0154</name>
</gene>
<feature type="transmembrane region" description="Helical" evidence="1">
    <location>
        <begin position="7"/>
        <end position="24"/>
    </location>
</feature>
<keyword evidence="1" id="KW-0812">Transmembrane</keyword>
<dbReference type="RefSeq" id="WP_011138117.1">
    <property type="nucleotide sequence ID" value="NC_005090.1"/>
</dbReference>
<sequence length="336" mass="38582">MKAKHYTLFWLLFSIAAGLYIYSFNSEIYTYTPPFGETSLSLPVAIWSLVPLFFFFVLSLCLILLGKAQSLWEEYHSKKDRELLLRQILAQASEKEFKGELKTHTFKSISKILRRFKLIAQPHTPLSDDEEIDSLIEASSKITQGEVVDLKRFHLPYTASLNLQNQLNRLKIDPKSALEILKKTEAPDSLKKVALLSLFESGEEKEIRKYQNLIPLDKELAKALLGAYEAKRLKLGFDEIASLGEKAVFEARDYLGLAKELKGSLEPDSWLKLFEVLAEKHEGAEEAYLYVLLELEMIEVAKERLSAHSKEDFPKIRAFLELRKSGFSYPAEIFFF</sequence>
<proteinExistence type="predicted"/>
<accession>Q7MST3</accession>
<evidence type="ECO:0000313" key="2">
    <source>
        <dbReference type="EMBL" id="CAE09317.1"/>
    </source>
</evidence>
<dbReference type="Proteomes" id="UP000000422">
    <property type="component" value="Chromosome"/>
</dbReference>
<keyword evidence="1" id="KW-0472">Membrane</keyword>
<evidence type="ECO:0000256" key="1">
    <source>
        <dbReference type="SAM" id="Phobius"/>
    </source>
</evidence>
<protein>
    <submittedName>
        <fullName evidence="2">Uncharacterized protein</fullName>
    </submittedName>
</protein>
<feature type="transmembrane region" description="Helical" evidence="1">
    <location>
        <begin position="44"/>
        <end position="65"/>
    </location>
</feature>
<organism evidence="3">
    <name type="scientific">Wolinella succinogenes (strain ATCC 29543 / DSM 1740 / CCUG 13145 / JCM 31913 / LMG 7466 / NCTC 11488 / FDC 602W)</name>
    <name type="common">Vibrio succinogenes</name>
    <dbReference type="NCBI Taxonomy" id="273121"/>
    <lineage>
        <taxon>Bacteria</taxon>
        <taxon>Pseudomonadati</taxon>
        <taxon>Campylobacterota</taxon>
        <taxon>Epsilonproteobacteria</taxon>
        <taxon>Campylobacterales</taxon>
        <taxon>Helicobacteraceae</taxon>
        <taxon>Wolinella</taxon>
    </lineage>
</organism>
<keyword evidence="1" id="KW-1133">Transmembrane helix</keyword>
<dbReference type="KEGG" id="wsu:WS0154"/>
<reference evidence="2 3" key="1">
    <citation type="journal article" date="2003" name="Proc. Natl. Acad. Sci. U.S.A.">
        <title>Complete genome sequence and analysis of Wolinella succinogenes.</title>
        <authorList>
            <person name="Baar C."/>
            <person name="Eppinger M."/>
            <person name="Raddatz G."/>
            <person name="Simon JM."/>
            <person name="Lanz C."/>
            <person name="Klimmek O."/>
            <person name="Nandakumar R."/>
            <person name="Gross R."/>
            <person name="Rosinus A."/>
            <person name="Keller H."/>
            <person name="Jagtap P."/>
            <person name="Linke B."/>
            <person name="Meyer F."/>
            <person name="Lederer H."/>
            <person name="Schuster S.C."/>
        </authorList>
    </citation>
    <scope>NUCLEOTIDE SEQUENCE [LARGE SCALE GENOMIC DNA]</scope>
    <source>
        <strain evidence="3">ATCC 29543 / DSM 1740 / CCUG 13145 / JCM 31913 / LMG 7466 / NCTC 11488 / FDC 602W</strain>
    </source>
</reference>
<dbReference type="eggNOG" id="ENOG502ZZ9C">
    <property type="taxonomic scope" value="Bacteria"/>
</dbReference>
<dbReference type="AlphaFoldDB" id="Q7MST3"/>